<dbReference type="AlphaFoldDB" id="A0A198AHV1"/>
<feature type="transmembrane region" description="Helical" evidence="6">
    <location>
        <begin position="6"/>
        <end position="24"/>
    </location>
</feature>
<dbReference type="InterPro" id="IPR022791">
    <property type="entry name" value="L-PG_synthase/AglD"/>
</dbReference>
<dbReference type="GO" id="GO:0050071">
    <property type="term" value="F:phosphatidylglycerol lysyltransferase activity"/>
    <property type="evidence" value="ECO:0007669"/>
    <property type="project" value="UniProtKB-EC"/>
</dbReference>
<feature type="transmembrane region" description="Helical" evidence="6">
    <location>
        <begin position="287"/>
        <end position="310"/>
    </location>
</feature>
<gene>
    <name evidence="6" type="primary">mprF</name>
    <name evidence="7" type="ORF">A8708_18335</name>
</gene>
<keyword evidence="2" id="KW-1003">Cell membrane</keyword>
<keyword evidence="5 6" id="KW-0472">Membrane</keyword>
<evidence type="ECO:0000256" key="1">
    <source>
        <dbReference type="ARBA" id="ARBA00004651"/>
    </source>
</evidence>
<dbReference type="GO" id="GO:0005886">
    <property type="term" value="C:plasma membrane"/>
    <property type="evidence" value="ECO:0007669"/>
    <property type="project" value="UniProtKB-SubCell"/>
</dbReference>
<name>A0A198AHV1_9BACL</name>
<comment type="catalytic activity">
    <reaction evidence="6">
        <text>L-lysyl-tRNA(Lys) + a 1,2-diacyl-sn-glycero-3-phospho-(1'-sn-glycerol) = a 1,2-diacyl-sn-glycero-3-phospho-1'-(3'-O-L-lysyl)-sn-glycerol + tRNA(Lys)</text>
        <dbReference type="Rhea" id="RHEA:10668"/>
        <dbReference type="Rhea" id="RHEA-COMP:9696"/>
        <dbReference type="Rhea" id="RHEA-COMP:9697"/>
        <dbReference type="ChEBI" id="CHEBI:64716"/>
        <dbReference type="ChEBI" id="CHEBI:75792"/>
        <dbReference type="ChEBI" id="CHEBI:78442"/>
        <dbReference type="ChEBI" id="CHEBI:78529"/>
        <dbReference type="EC" id="2.3.2.3"/>
    </reaction>
</comment>
<comment type="similarity">
    <text evidence="6">Belongs to the LPG synthase family.</text>
</comment>
<keyword evidence="6" id="KW-0808">Transferase</keyword>
<keyword evidence="6" id="KW-0443">Lipid metabolism</keyword>
<evidence type="ECO:0000256" key="6">
    <source>
        <dbReference type="RuleBase" id="RU363042"/>
    </source>
</evidence>
<evidence type="ECO:0000256" key="5">
    <source>
        <dbReference type="ARBA" id="ARBA00023136"/>
    </source>
</evidence>
<keyword evidence="6" id="KW-0046">Antibiotic resistance</keyword>
<dbReference type="GO" id="GO:0006629">
    <property type="term" value="P:lipid metabolic process"/>
    <property type="evidence" value="ECO:0007669"/>
    <property type="project" value="UniProtKB-KW"/>
</dbReference>
<evidence type="ECO:0000313" key="7">
    <source>
        <dbReference type="EMBL" id="OAS20523.1"/>
    </source>
</evidence>
<dbReference type="RefSeq" id="WP_068663151.1">
    <property type="nucleotide sequence ID" value="NZ_LYPB01000050.1"/>
</dbReference>
<dbReference type="GO" id="GO:0046677">
    <property type="term" value="P:response to antibiotic"/>
    <property type="evidence" value="ECO:0007669"/>
    <property type="project" value="UniProtKB-KW"/>
</dbReference>
<proteinExistence type="inferred from homology"/>
<reference evidence="7 8" key="1">
    <citation type="submission" date="2016-05" db="EMBL/GenBank/DDBJ databases">
        <title>Paenibacillus sp. 1ZS3-15 nov., isolated from the rhizosphere soil.</title>
        <authorList>
            <person name="Zhang X.X."/>
            <person name="Zhang J."/>
        </authorList>
    </citation>
    <scope>NUCLEOTIDE SEQUENCE [LARGE SCALE GENOMIC DNA]</scope>
    <source>
        <strain evidence="7 8">1ZS3-15</strain>
    </source>
</reference>
<dbReference type="Pfam" id="PF03706">
    <property type="entry name" value="LPG_synthase_TM"/>
    <property type="match status" value="1"/>
</dbReference>
<keyword evidence="4 6" id="KW-1133">Transmembrane helix</keyword>
<comment type="subcellular location">
    <subcellularLocation>
        <location evidence="1 6">Cell membrane</location>
        <topology evidence="1 6">Multi-pass membrane protein</topology>
    </subcellularLocation>
</comment>
<feature type="transmembrane region" description="Helical" evidence="6">
    <location>
        <begin position="146"/>
        <end position="168"/>
    </location>
</feature>
<feature type="transmembrane region" description="Helical" evidence="6">
    <location>
        <begin position="36"/>
        <end position="54"/>
    </location>
</feature>
<evidence type="ECO:0000256" key="4">
    <source>
        <dbReference type="ARBA" id="ARBA00022989"/>
    </source>
</evidence>
<comment type="function">
    <text evidence="6">Catalyzes the transfer of a lysyl group from L-lysyl-tRNA(Lys) to membrane-bound phosphatidylglycerol (PG), which produces lysylphosphatidylglycerol (LPG), a major component of the bacterial membrane with a positive net charge. LPG synthesis contributes to bacterial virulence as it is involved in the resistance mechanism against cationic antimicrobial peptides (CAMP) produces by the host's immune system (defensins, cathelicidins) and by the competing microorganisms.</text>
</comment>
<keyword evidence="3 6" id="KW-0812">Transmembrane</keyword>
<evidence type="ECO:0000313" key="8">
    <source>
        <dbReference type="Proteomes" id="UP000078454"/>
    </source>
</evidence>
<dbReference type="EMBL" id="LYPB01000050">
    <property type="protein sequence ID" value="OAS20523.1"/>
    <property type="molecule type" value="Genomic_DNA"/>
</dbReference>
<feature type="transmembrane region" description="Helical" evidence="6">
    <location>
        <begin position="242"/>
        <end position="266"/>
    </location>
</feature>
<organism evidence="7 8">
    <name type="scientific">Paenibacillus oryzisoli</name>
    <dbReference type="NCBI Taxonomy" id="1850517"/>
    <lineage>
        <taxon>Bacteria</taxon>
        <taxon>Bacillati</taxon>
        <taxon>Bacillota</taxon>
        <taxon>Bacilli</taxon>
        <taxon>Bacillales</taxon>
        <taxon>Paenibacillaceae</taxon>
        <taxon>Paenibacillus</taxon>
    </lineage>
</organism>
<dbReference type="EC" id="2.3.2.3" evidence="6"/>
<dbReference type="Proteomes" id="UP000078454">
    <property type="component" value="Unassembled WGS sequence"/>
</dbReference>
<keyword evidence="8" id="KW-1185">Reference proteome</keyword>
<accession>A0A198AHV1</accession>
<dbReference type="PANTHER" id="PTHR39087:SF2">
    <property type="entry name" value="UPF0104 MEMBRANE PROTEIN MJ1595"/>
    <property type="match status" value="1"/>
</dbReference>
<evidence type="ECO:0000256" key="2">
    <source>
        <dbReference type="ARBA" id="ARBA00022475"/>
    </source>
</evidence>
<dbReference type="NCBIfam" id="TIGR00374">
    <property type="entry name" value="flippase-like domain"/>
    <property type="match status" value="1"/>
</dbReference>
<sequence length="335" mass="38719">MKKIQLFIGMLISLLFLFVLLRNIEFKQVGQILQNINYLILVPAVFIQLMSYWVRSLRWSLMLRGIKYVKSSNLFPIICISYMANNTLPLRLGEFVRAYLIGRKEEISKTAAFSTVILERIYDGLTLLLLLGVTSMLFPFPDWVKLIGYLTAILFLCALIFVISMVIFKEHTQRLIHLCCRPLKPKMGEKIISIFEQFTTGFDVIKNKRNLLPIAFYSILIWSMEGYLFYAIAEAFDFSSTIYIGMFVLVVVNLGIMIPSSPGYVGTLEYFCSKALEIFNVSKELSLSYALVLRMFQYIPITVLGFYFLLREGISISQMIKMNNSNNREMRESQK</sequence>
<feature type="transmembrane region" description="Helical" evidence="6">
    <location>
        <begin position="211"/>
        <end position="230"/>
    </location>
</feature>
<protein>
    <recommendedName>
        <fullName evidence="6">Phosphatidylglycerol lysyltransferase</fullName>
        <ecNumber evidence="6">2.3.2.3</ecNumber>
    </recommendedName>
    <alternativeName>
        <fullName evidence="6">Lysylphosphatidylglycerol synthase</fullName>
    </alternativeName>
</protein>
<dbReference type="STRING" id="1850517.A8708_18335"/>
<comment type="caution">
    <text evidence="7">The sequence shown here is derived from an EMBL/GenBank/DDBJ whole genome shotgun (WGS) entry which is preliminary data.</text>
</comment>
<dbReference type="PANTHER" id="PTHR39087">
    <property type="entry name" value="UPF0104 MEMBRANE PROTEIN MJ1595"/>
    <property type="match status" value="1"/>
</dbReference>
<evidence type="ECO:0000256" key="3">
    <source>
        <dbReference type="ARBA" id="ARBA00022692"/>
    </source>
</evidence>